<gene>
    <name evidence="1" type="ORF">HMPREF9013_0621</name>
</gene>
<dbReference type="STRING" id="679192.HMPREF9013_0621"/>
<name>D2MNT8_9FIRM</name>
<protein>
    <submittedName>
        <fullName evidence="1">Uncharacterized protein</fullName>
    </submittedName>
</protein>
<dbReference type="Proteomes" id="UP000005017">
    <property type="component" value="Unassembled WGS sequence"/>
</dbReference>
<dbReference type="EMBL" id="ADFR01000007">
    <property type="protein sequence ID" value="EFC05707.1"/>
    <property type="molecule type" value="Genomic_DNA"/>
</dbReference>
<dbReference type="RefSeq" id="WP_006627039.1">
    <property type="nucleotide sequence ID" value="NZ_ADFR01000007.1"/>
</dbReference>
<accession>D2MNT8</accession>
<organism evidence="1 2">
    <name type="scientific">Bulleidia extructa W1219</name>
    <dbReference type="NCBI Taxonomy" id="679192"/>
    <lineage>
        <taxon>Bacteria</taxon>
        <taxon>Bacillati</taxon>
        <taxon>Bacillota</taxon>
        <taxon>Erysipelotrichia</taxon>
        <taxon>Erysipelotrichales</taxon>
        <taxon>Erysipelotrichaceae</taxon>
        <taxon>Bulleidia</taxon>
    </lineage>
</organism>
<reference evidence="2" key="1">
    <citation type="submission" date="2009-12" db="EMBL/GenBank/DDBJ databases">
        <title>Sequence of Clostridiales genomosp. BVAB3 str. UPII9-5.</title>
        <authorList>
            <person name="Madupu R."/>
            <person name="Durkin A.S."/>
            <person name="Torralba M."/>
            <person name="Methe B."/>
            <person name="Sutton G.G."/>
            <person name="Strausberg R.L."/>
            <person name="Nelson K.E."/>
        </authorList>
    </citation>
    <scope>NUCLEOTIDE SEQUENCE [LARGE SCALE GENOMIC DNA]</scope>
    <source>
        <strain evidence="2">W1219</strain>
    </source>
</reference>
<evidence type="ECO:0000313" key="2">
    <source>
        <dbReference type="Proteomes" id="UP000005017"/>
    </source>
</evidence>
<comment type="caution">
    <text evidence="1">The sequence shown here is derived from an EMBL/GenBank/DDBJ whole genome shotgun (WGS) entry which is preliminary data.</text>
</comment>
<keyword evidence="2" id="KW-1185">Reference proteome</keyword>
<dbReference type="OrthoDB" id="3192583at2"/>
<evidence type="ECO:0000313" key="1">
    <source>
        <dbReference type="EMBL" id="EFC05707.1"/>
    </source>
</evidence>
<proteinExistence type="predicted"/>
<dbReference type="AlphaFoldDB" id="D2MNT8"/>
<sequence>MRKIHNGKVYDTKTSVFVMSLNLDGLKRDLYQKSTGEFFLYDKNSERMRPLRFKDAQQYVMDQGTKEIQDQFFGQIATNHEKILISAYITKEQKAHLKRAAAIRGMSISSLIGSWAESLEHLDK</sequence>